<keyword evidence="3" id="KW-0812">Transmembrane</keyword>
<keyword evidence="3" id="KW-1133">Transmembrane helix</keyword>
<protein>
    <recommendedName>
        <fullName evidence="6">Transmembrane protein</fullName>
    </recommendedName>
</protein>
<evidence type="ECO:0000256" key="2">
    <source>
        <dbReference type="SAM" id="MobiDB-lite"/>
    </source>
</evidence>
<dbReference type="EMBL" id="JAOAOG010000191">
    <property type="protein sequence ID" value="KAJ6241809.1"/>
    <property type="molecule type" value="Genomic_DNA"/>
</dbReference>
<evidence type="ECO:0000256" key="1">
    <source>
        <dbReference type="SAM" id="Coils"/>
    </source>
</evidence>
<keyword evidence="5" id="KW-1185">Reference proteome</keyword>
<accession>A0ABQ8YB60</accession>
<evidence type="ECO:0000256" key="3">
    <source>
        <dbReference type="SAM" id="Phobius"/>
    </source>
</evidence>
<feature type="coiled-coil region" evidence="1">
    <location>
        <begin position="220"/>
        <end position="251"/>
    </location>
</feature>
<feature type="compositionally biased region" description="Basic and acidic residues" evidence="2">
    <location>
        <begin position="140"/>
        <end position="157"/>
    </location>
</feature>
<proteinExistence type="predicted"/>
<gene>
    <name evidence="4" type="ORF">M0813_00515</name>
</gene>
<keyword evidence="1" id="KW-0175">Coiled coil</keyword>
<feature type="region of interest" description="Disordered" evidence="2">
    <location>
        <begin position="140"/>
        <end position="166"/>
    </location>
</feature>
<reference evidence="4" key="1">
    <citation type="submission" date="2022-08" db="EMBL/GenBank/DDBJ databases">
        <title>Novel sulfate-reducing endosymbionts in the free-living metamonad Anaeramoeba.</title>
        <authorList>
            <person name="Jerlstrom-Hultqvist J."/>
            <person name="Cepicka I."/>
            <person name="Gallot-Lavallee L."/>
            <person name="Salas-Leiva D."/>
            <person name="Curtis B.A."/>
            <person name="Zahonova K."/>
            <person name="Pipaliya S."/>
            <person name="Dacks J."/>
            <person name="Roger A.J."/>
        </authorList>
    </citation>
    <scope>NUCLEOTIDE SEQUENCE</scope>
    <source>
        <strain evidence="4">Schooner1</strain>
    </source>
</reference>
<evidence type="ECO:0000313" key="5">
    <source>
        <dbReference type="Proteomes" id="UP001150062"/>
    </source>
</evidence>
<feature type="transmembrane region" description="Helical" evidence="3">
    <location>
        <begin position="6"/>
        <end position="22"/>
    </location>
</feature>
<feature type="coiled-coil region" evidence="1">
    <location>
        <begin position="52"/>
        <end position="79"/>
    </location>
</feature>
<evidence type="ECO:0000313" key="4">
    <source>
        <dbReference type="EMBL" id="KAJ6241809.1"/>
    </source>
</evidence>
<comment type="caution">
    <text evidence="4">The sequence shown here is derived from an EMBL/GenBank/DDBJ whole genome shotgun (WGS) entry which is preliminary data.</text>
</comment>
<sequence length="376" mass="45563">MISLKKVPQAIYCFIFLLVYYVKKFFALSKNLNNLSYQKNEIQESLEIKLLFETKKNKAKKEKDQIEKLVEELMTNDNDQSTKENLLVTLLQNNYQQQINHKACFINEDEDEDEEEENENEKENLNINNFKNKEIEIEIENENKNENKNEKEKEKEKKKQTKPHQNKTDLLFFRQQFGVNGKEKKQLSRWLHLKKLIDPMLNYIFKNIKSTTGGGSVINYNKWYKELERSNQEEEEQQKKKIEKRSLLKKKTKQETMEEQQTHFFQRLQQQRSQYFTKKNLKPYNKALMEEINSLKTFRLDLHLSSEMQDLILGDEIRFFQNCINNLTINFDKQCIFFYYFNFQQIGKQIYEQVLKIITDYETKFKSKLKLDNDFK</sequence>
<evidence type="ECO:0008006" key="6">
    <source>
        <dbReference type="Google" id="ProtNLM"/>
    </source>
</evidence>
<keyword evidence="3" id="KW-0472">Membrane</keyword>
<dbReference type="Proteomes" id="UP001150062">
    <property type="component" value="Unassembled WGS sequence"/>
</dbReference>
<name>A0ABQ8YB60_9EUKA</name>
<organism evidence="4 5">
    <name type="scientific">Anaeramoeba flamelloides</name>
    <dbReference type="NCBI Taxonomy" id="1746091"/>
    <lineage>
        <taxon>Eukaryota</taxon>
        <taxon>Metamonada</taxon>
        <taxon>Anaeramoebidae</taxon>
        <taxon>Anaeramoeba</taxon>
    </lineage>
</organism>